<gene>
    <name evidence="1" type="ORF">LDJ79_09705</name>
</gene>
<accession>A0ABS7YQ52</accession>
<dbReference type="InterPro" id="IPR010865">
    <property type="entry name" value="DUF1499"/>
</dbReference>
<dbReference type="RefSeq" id="WP_082712206.1">
    <property type="nucleotide sequence ID" value="NZ_AP014635.1"/>
</dbReference>
<dbReference type="PANTHER" id="PTHR34801">
    <property type="entry name" value="EXPRESSED PROTEIN"/>
    <property type="match status" value="1"/>
</dbReference>
<reference evidence="2" key="1">
    <citation type="submission" date="2023-07" db="EMBL/GenBank/DDBJ databases">
        <title>Molecular identification of indigenous halophilic bacteria isolated from red sea cost, biodegradation of synthetic dyes and assessment of degraded metabolite toxicity.</title>
        <authorList>
            <person name="Chaieb K."/>
            <person name="Altayb H.N."/>
        </authorList>
    </citation>
    <scope>NUCLEOTIDE SEQUENCE [LARGE SCALE GENOMIC DNA]</scope>
    <source>
        <strain evidence="2">K20</strain>
    </source>
</reference>
<dbReference type="PANTHER" id="PTHR34801:SF6">
    <property type="entry name" value="SLL1620 PROTEIN"/>
    <property type="match status" value="1"/>
</dbReference>
<proteinExistence type="predicted"/>
<sequence>MFKSVSLIIIACVLCACSQGIEPTNDRTTKPCRADTQCVSTADTSEKVHLAPFILRPGVTLEQVERVVLTLPGTRIAVRDEDSDYVRVECTSKILRLVDDLELKISDFQLIVRSQSRNEYPDFGSNRRRTEELREKLVLGGLLDTP</sequence>
<evidence type="ECO:0000313" key="1">
    <source>
        <dbReference type="EMBL" id="MCA2016385.1"/>
    </source>
</evidence>
<dbReference type="EMBL" id="JAIWIU010000057">
    <property type="protein sequence ID" value="MCA2016385.1"/>
    <property type="molecule type" value="Genomic_DNA"/>
</dbReference>
<dbReference type="Proteomes" id="UP001199044">
    <property type="component" value="Unassembled WGS sequence"/>
</dbReference>
<comment type="caution">
    <text evidence="1">The sequence shown here is derived from an EMBL/GenBank/DDBJ whole genome shotgun (WGS) entry which is preliminary data.</text>
</comment>
<dbReference type="Pfam" id="PF07386">
    <property type="entry name" value="DUF1499"/>
    <property type="match status" value="1"/>
</dbReference>
<evidence type="ECO:0000313" key="2">
    <source>
        <dbReference type="Proteomes" id="UP001199044"/>
    </source>
</evidence>
<dbReference type="PROSITE" id="PS51257">
    <property type="entry name" value="PROKAR_LIPOPROTEIN"/>
    <property type="match status" value="1"/>
</dbReference>
<name>A0ABS7YQ52_9VIBR</name>
<dbReference type="PIRSF" id="PIRSF026426">
    <property type="entry name" value="DUF1499"/>
    <property type="match status" value="1"/>
</dbReference>
<organism evidence="1 2">
    <name type="scientific">Vibrio tritonius</name>
    <dbReference type="NCBI Taxonomy" id="1435069"/>
    <lineage>
        <taxon>Bacteria</taxon>
        <taxon>Pseudomonadati</taxon>
        <taxon>Pseudomonadota</taxon>
        <taxon>Gammaproteobacteria</taxon>
        <taxon>Vibrionales</taxon>
        <taxon>Vibrionaceae</taxon>
        <taxon>Vibrio</taxon>
    </lineage>
</organism>
<keyword evidence="2" id="KW-1185">Reference proteome</keyword>
<protein>
    <submittedName>
        <fullName evidence="1">DUF1499 domain-containing protein</fullName>
    </submittedName>
</protein>